<dbReference type="SUPFAM" id="SSF52540">
    <property type="entry name" value="P-loop containing nucleoside triphosphate hydrolases"/>
    <property type="match status" value="1"/>
</dbReference>
<dbReference type="GO" id="GO:0030983">
    <property type="term" value="F:mismatched DNA binding"/>
    <property type="evidence" value="ECO:0007669"/>
    <property type="project" value="InterPro"/>
</dbReference>
<dbReference type="InterPro" id="IPR045076">
    <property type="entry name" value="MutS"/>
</dbReference>
<keyword evidence="3" id="KW-0238">DNA-binding</keyword>
<dbReference type="PANTHER" id="PTHR11361:SF34">
    <property type="entry name" value="DNA MISMATCH REPAIR PROTEIN MSH1, MITOCHONDRIAL"/>
    <property type="match status" value="1"/>
</dbReference>
<sequence>MESISDYVAKIDVIVNKAYIASKYHYCRPIIDSSAEKSYVNVVGLRHPLIEHLQKNELYVSNDMTIGKGGYDGILLYGTNAVGKTSFIRSLGVSVIMAQSGLYVPCHQFEFSPYASIFSRILGNDNLFRGLSTFVVEMSELRVILKLADQNSLILGDELCSGTETESALSIFTSGLIDLHEKKSSFIFASHFHEIADFQEVKELRNLHCKHMAVRYDREMDALVYDRKIMDGPGNKKYGLEVCKSLHLPNAFIERANQILNKYFPLEQGDLSHDTGNKYNAKKIRGNCELCKCVLGEEIHHLHPQKLADAKGFITKQDGSVIHKNHLANLMNICSECHDHLHKNDDNGKRVLVKKKTTKSYKIEMLSS</sequence>
<dbReference type="EMBL" id="GU943095">
    <property type="protein sequence ID" value="ADD95762.1"/>
    <property type="molecule type" value="Genomic_DNA"/>
</dbReference>
<dbReference type="PANTHER" id="PTHR11361">
    <property type="entry name" value="DNA MISMATCH REPAIR PROTEIN MUTS FAMILY MEMBER"/>
    <property type="match status" value="1"/>
</dbReference>
<evidence type="ECO:0000313" key="5">
    <source>
        <dbReference type="EMBL" id="ADD95762.1"/>
    </source>
</evidence>
<proteinExistence type="predicted"/>
<dbReference type="GO" id="GO:0006298">
    <property type="term" value="P:mismatch repair"/>
    <property type="evidence" value="ECO:0007669"/>
    <property type="project" value="InterPro"/>
</dbReference>
<evidence type="ECO:0000256" key="1">
    <source>
        <dbReference type="ARBA" id="ARBA00022741"/>
    </source>
</evidence>
<dbReference type="GO" id="GO:0005524">
    <property type="term" value="F:ATP binding"/>
    <property type="evidence" value="ECO:0007669"/>
    <property type="project" value="UniProtKB-KW"/>
</dbReference>
<dbReference type="Pfam" id="PF00488">
    <property type="entry name" value="MutS_V"/>
    <property type="match status" value="1"/>
</dbReference>
<keyword evidence="2" id="KW-0067">ATP-binding</keyword>
<dbReference type="SMART" id="SM00534">
    <property type="entry name" value="MUTSac"/>
    <property type="match status" value="1"/>
</dbReference>
<dbReference type="GO" id="GO:0140664">
    <property type="term" value="F:ATP-dependent DNA damage sensor activity"/>
    <property type="evidence" value="ECO:0007669"/>
    <property type="project" value="InterPro"/>
</dbReference>
<evidence type="ECO:0000259" key="4">
    <source>
        <dbReference type="SMART" id="SM00534"/>
    </source>
</evidence>
<evidence type="ECO:0000256" key="3">
    <source>
        <dbReference type="ARBA" id="ARBA00023125"/>
    </source>
</evidence>
<reference evidence="5" key="1">
    <citation type="journal article" date="2010" name="ISME J.">
        <title>Metagenome of the Mediterranean deep chlorophyll maximum studied by direct and fosmid library 454 pyrosequencing.</title>
        <authorList>
            <person name="Ghai R."/>
            <person name="Martin-Cuadrado A.B."/>
            <person name="Molto A.G."/>
            <person name="Heredia I.G."/>
            <person name="Cabrera R."/>
            <person name="Martin J."/>
            <person name="Verdu M."/>
            <person name="Deschamps P."/>
            <person name="Moreira D."/>
            <person name="Lopez-Garcia P."/>
            <person name="Mira A."/>
            <person name="Rodriguez-Valera F."/>
        </authorList>
    </citation>
    <scope>NUCLEOTIDE SEQUENCE</scope>
</reference>
<feature type="domain" description="DNA mismatch repair proteins mutS family" evidence="4">
    <location>
        <begin position="71"/>
        <end position="261"/>
    </location>
</feature>
<dbReference type="AlphaFoldDB" id="D6PJ61"/>
<dbReference type="InterPro" id="IPR000432">
    <property type="entry name" value="DNA_mismatch_repair_MutS_C"/>
</dbReference>
<accession>D6PJ61</accession>
<keyword evidence="1" id="KW-0547">Nucleotide-binding</keyword>
<evidence type="ECO:0000256" key="2">
    <source>
        <dbReference type="ARBA" id="ARBA00022840"/>
    </source>
</evidence>
<protein>
    <submittedName>
        <fullName evidence="5">MutS-like protein</fullName>
    </submittedName>
</protein>
<dbReference type="InterPro" id="IPR027417">
    <property type="entry name" value="P-loop_NTPase"/>
</dbReference>
<organism evidence="5">
    <name type="scientific">uncultured organism MedDCM-OCT-S08-C195</name>
    <dbReference type="NCBI Taxonomy" id="743634"/>
    <lineage>
        <taxon>unclassified sequences</taxon>
        <taxon>environmental samples</taxon>
    </lineage>
</organism>
<dbReference type="Gene3D" id="3.40.50.300">
    <property type="entry name" value="P-loop containing nucleotide triphosphate hydrolases"/>
    <property type="match status" value="1"/>
</dbReference>
<name>D6PJ61_9ZZZZ</name>